<dbReference type="Gene3D" id="3.40.309.10">
    <property type="entry name" value="Aldehyde Dehydrogenase, Chain A, domain 2"/>
    <property type="match status" value="1"/>
</dbReference>
<dbReference type="InterPro" id="IPR016162">
    <property type="entry name" value="Ald_DH_N"/>
</dbReference>
<gene>
    <name evidence="2" type="ORF">B1A_12246</name>
</gene>
<dbReference type="InterPro" id="IPR016161">
    <property type="entry name" value="Ald_DH/histidinol_DH"/>
</dbReference>
<accession>T1BJR3</accession>
<dbReference type="EMBL" id="AUZX01008869">
    <property type="protein sequence ID" value="EQD54230.1"/>
    <property type="molecule type" value="Genomic_DNA"/>
</dbReference>
<evidence type="ECO:0000259" key="1">
    <source>
        <dbReference type="Pfam" id="PF00171"/>
    </source>
</evidence>
<dbReference type="GO" id="GO:0016620">
    <property type="term" value="F:oxidoreductase activity, acting on the aldehyde or oxo group of donors, NAD or NADP as acceptor"/>
    <property type="evidence" value="ECO:0007669"/>
    <property type="project" value="InterPro"/>
</dbReference>
<dbReference type="InterPro" id="IPR015590">
    <property type="entry name" value="Aldehyde_DH_dom"/>
</dbReference>
<comment type="caution">
    <text evidence="2">The sequence shown here is derived from an EMBL/GenBank/DDBJ whole genome shotgun (WGS) entry which is preliminary data.</text>
</comment>
<dbReference type="Gene3D" id="3.40.605.10">
    <property type="entry name" value="Aldehyde Dehydrogenase, Chain A, domain 1"/>
    <property type="match status" value="1"/>
</dbReference>
<reference evidence="2" key="1">
    <citation type="submission" date="2013-08" db="EMBL/GenBank/DDBJ databases">
        <authorList>
            <person name="Mendez C."/>
            <person name="Richter M."/>
            <person name="Ferrer M."/>
            <person name="Sanchez J."/>
        </authorList>
    </citation>
    <scope>NUCLEOTIDE SEQUENCE</scope>
</reference>
<protein>
    <submittedName>
        <fullName evidence="2">Aldehyde dehydrogenase domain protein</fullName>
        <ecNumber evidence="2">1.-.-.-</ecNumber>
    </submittedName>
</protein>
<dbReference type="Pfam" id="PF00171">
    <property type="entry name" value="Aldedh"/>
    <property type="match status" value="1"/>
</dbReference>
<dbReference type="EC" id="1.-.-.-" evidence="2"/>
<feature type="non-terminal residue" evidence="2">
    <location>
        <position position="1"/>
    </location>
</feature>
<reference evidence="2" key="2">
    <citation type="journal article" date="2014" name="ISME J.">
        <title>Microbial stratification in low pH oxic and suboxic macroscopic growths along an acid mine drainage.</title>
        <authorList>
            <person name="Mendez-Garcia C."/>
            <person name="Mesa V."/>
            <person name="Sprenger R.R."/>
            <person name="Richter M."/>
            <person name="Diez M.S."/>
            <person name="Solano J."/>
            <person name="Bargiela R."/>
            <person name="Golyshina O.V."/>
            <person name="Manteca A."/>
            <person name="Ramos J.L."/>
            <person name="Gallego J.R."/>
            <person name="Llorente I."/>
            <person name="Martins Dos Santos V.A."/>
            <person name="Jensen O.N."/>
            <person name="Pelaez A.I."/>
            <person name="Sanchez J."/>
            <person name="Ferrer M."/>
        </authorList>
    </citation>
    <scope>NUCLEOTIDE SEQUENCE</scope>
</reference>
<organism evidence="2">
    <name type="scientific">mine drainage metagenome</name>
    <dbReference type="NCBI Taxonomy" id="410659"/>
    <lineage>
        <taxon>unclassified sequences</taxon>
        <taxon>metagenomes</taxon>
        <taxon>ecological metagenomes</taxon>
    </lineage>
</organism>
<sequence length="73" mass="8253">GLSSYLFTSDLGLAMRFSEGIRFGELYINMNGPESSQGYHTGFRLTGQAGEGSIHGIHEYTKLKNTYIDFKRW</sequence>
<keyword evidence="2" id="KW-0560">Oxidoreductase</keyword>
<dbReference type="SUPFAM" id="SSF53720">
    <property type="entry name" value="ALDH-like"/>
    <property type="match status" value="1"/>
</dbReference>
<dbReference type="AlphaFoldDB" id="T1BJR3"/>
<evidence type="ECO:0000313" key="2">
    <source>
        <dbReference type="EMBL" id="EQD54230.1"/>
    </source>
</evidence>
<feature type="domain" description="Aldehyde dehydrogenase" evidence="1">
    <location>
        <begin position="1"/>
        <end position="65"/>
    </location>
</feature>
<dbReference type="InterPro" id="IPR016163">
    <property type="entry name" value="Ald_DH_C"/>
</dbReference>
<proteinExistence type="predicted"/>
<name>T1BJR3_9ZZZZ</name>